<comment type="cofactor">
    <cofactor evidence="1">
        <name>FAD</name>
        <dbReference type="ChEBI" id="CHEBI:57692"/>
    </cofactor>
</comment>
<dbReference type="PRINTS" id="PR00368">
    <property type="entry name" value="FADPNR"/>
</dbReference>
<feature type="domain" description="RsdA/BaiN/AoA(So)-like Rossmann fold-like" evidence="4">
    <location>
        <begin position="7"/>
        <end position="390"/>
    </location>
</feature>
<dbReference type="InterPro" id="IPR023166">
    <property type="entry name" value="BaiN-like_dom_sf"/>
</dbReference>
<protein>
    <submittedName>
        <fullName evidence="6">Aminoacetone oxidase family FAD-binding enzyme</fullName>
    </submittedName>
</protein>
<sequence length="407" mass="43012">MTEQTYDAIILGGGGAGLMCAAVAGQGGKRVLVIDHADEPGKKILISGGGRCNFTNIGAVPDRYLSANRHFAKSALRRYTPADFLALVDRHRIAWHEKTLGQLFCDGSARAIVAMLLDECDAGGVTLSLGRGIGAVDHADGRFRVAHGDRTASAPALVVATGGPSIPKMGATDYAYGLARRFGHAIVEPRPALVPLTLAGDDMLFRDISGVATDVVARCGKTAFREAALFTHRGLSGPAILQVSSYWRHGQPIGIDFLPDAPAGWLTAAKRARPRTFLRNQLAALLPNALADALWQRIGLYGDLNSLSDTRLAELEHRLGDWQFHPNGSEGFAKAEVTVGGIATDGLSSQTMESRKVPGLYAIGEAVDVTGWLGGYNFQWAWASGWAAGTAIAATMEGAGPRNVTSV</sequence>
<dbReference type="OrthoDB" id="9773233at2"/>
<dbReference type="InterPro" id="IPR055178">
    <property type="entry name" value="RsdA/BaiN/AoA(So)-like_dom"/>
</dbReference>
<evidence type="ECO:0000313" key="6">
    <source>
        <dbReference type="EMBL" id="MQT16320.1"/>
    </source>
</evidence>
<dbReference type="PANTHER" id="PTHR42887:SF2">
    <property type="entry name" value="OS12G0638800 PROTEIN"/>
    <property type="match status" value="1"/>
</dbReference>
<keyword evidence="7" id="KW-1185">Reference proteome</keyword>
<reference evidence="6 7" key="1">
    <citation type="submission" date="2019-09" db="EMBL/GenBank/DDBJ databases">
        <title>Polymorphobacter sp. isolated from a lake in China.</title>
        <authorList>
            <person name="Liu Z."/>
        </authorList>
    </citation>
    <scope>NUCLEOTIDE SEQUENCE [LARGE SCALE GENOMIC DNA]</scope>
    <source>
        <strain evidence="6 7">D40P</strain>
    </source>
</reference>
<evidence type="ECO:0000313" key="7">
    <source>
        <dbReference type="Proteomes" id="UP000481327"/>
    </source>
</evidence>
<dbReference type="Pfam" id="PF22780">
    <property type="entry name" value="HI0933_like_1st"/>
    <property type="match status" value="1"/>
</dbReference>
<dbReference type="Gene3D" id="2.40.30.10">
    <property type="entry name" value="Translation factors"/>
    <property type="match status" value="1"/>
</dbReference>
<dbReference type="PRINTS" id="PR00411">
    <property type="entry name" value="PNDRDTASEI"/>
</dbReference>
<dbReference type="SUPFAM" id="SSF51905">
    <property type="entry name" value="FAD/NAD(P)-binding domain"/>
    <property type="match status" value="1"/>
</dbReference>
<feature type="domain" description="RsdA/BaiN/AoA(So)-like insert" evidence="5">
    <location>
        <begin position="190"/>
        <end position="337"/>
    </location>
</feature>
<evidence type="ECO:0000256" key="1">
    <source>
        <dbReference type="ARBA" id="ARBA00001974"/>
    </source>
</evidence>
<keyword evidence="2" id="KW-0285">Flavoprotein</keyword>
<evidence type="ECO:0000256" key="2">
    <source>
        <dbReference type="ARBA" id="ARBA00022630"/>
    </source>
</evidence>
<dbReference type="InterPro" id="IPR057661">
    <property type="entry name" value="RsdA/BaiN/AoA(So)_Rossmann"/>
</dbReference>
<organism evidence="6 7">
    <name type="scientific">Sandarakinorhabdus fusca</name>
    <dbReference type="NCBI Taxonomy" id="1439888"/>
    <lineage>
        <taxon>Bacteria</taxon>
        <taxon>Pseudomonadati</taxon>
        <taxon>Pseudomonadota</taxon>
        <taxon>Alphaproteobacteria</taxon>
        <taxon>Sphingomonadales</taxon>
        <taxon>Sphingosinicellaceae</taxon>
        <taxon>Sandarakinorhabdus</taxon>
    </lineage>
</organism>
<dbReference type="SUPFAM" id="SSF160996">
    <property type="entry name" value="HI0933 insert domain-like"/>
    <property type="match status" value="1"/>
</dbReference>
<comment type="caution">
    <text evidence="6">The sequence shown here is derived from an EMBL/GenBank/DDBJ whole genome shotgun (WGS) entry which is preliminary data.</text>
</comment>
<name>A0A7C9KGR7_9SPHN</name>
<dbReference type="EMBL" id="WIOL01000001">
    <property type="protein sequence ID" value="MQT16320.1"/>
    <property type="molecule type" value="Genomic_DNA"/>
</dbReference>
<dbReference type="Pfam" id="PF03486">
    <property type="entry name" value="HI0933_like"/>
    <property type="match status" value="1"/>
</dbReference>
<dbReference type="Proteomes" id="UP000481327">
    <property type="component" value="Unassembled WGS sequence"/>
</dbReference>
<evidence type="ECO:0000256" key="3">
    <source>
        <dbReference type="ARBA" id="ARBA00022827"/>
    </source>
</evidence>
<gene>
    <name evidence="6" type="ORF">F3168_03495</name>
</gene>
<dbReference type="NCBIfam" id="TIGR00275">
    <property type="entry name" value="aminoacetone oxidase family FAD-binding enzyme"/>
    <property type="match status" value="1"/>
</dbReference>
<accession>A0A7C9KGR7</accession>
<evidence type="ECO:0000259" key="5">
    <source>
        <dbReference type="Pfam" id="PF22780"/>
    </source>
</evidence>
<evidence type="ECO:0000259" key="4">
    <source>
        <dbReference type="Pfam" id="PF03486"/>
    </source>
</evidence>
<dbReference type="RefSeq" id="WP_152576731.1">
    <property type="nucleotide sequence ID" value="NZ_JAATJI010000001.1"/>
</dbReference>
<dbReference type="Gene3D" id="1.10.8.260">
    <property type="entry name" value="HI0933 insert domain-like"/>
    <property type="match status" value="1"/>
</dbReference>
<dbReference type="InterPro" id="IPR004792">
    <property type="entry name" value="BaiN-like"/>
</dbReference>
<keyword evidence="3" id="KW-0274">FAD</keyword>
<dbReference type="InterPro" id="IPR036188">
    <property type="entry name" value="FAD/NAD-bd_sf"/>
</dbReference>
<dbReference type="PANTHER" id="PTHR42887">
    <property type="entry name" value="OS12G0638800 PROTEIN"/>
    <property type="match status" value="1"/>
</dbReference>
<proteinExistence type="predicted"/>
<dbReference type="Gene3D" id="3.50.50.60">
    <property type="entry name" value="FAD/NAD(P)-binding domain"/>
    <property type="match status" value="1"/>
</dbReference>
<dbReference type="AlphaFoldDB" id="A0A7C9KGR7"/>